<dbReference type="SUPFAM" id="SSF51120">
    <property type="entry name" value="beta-Roll"/>
    <property type="match status" value="2"/>
</dbReference>
<dbReference type="PRINTS" id="PR00313">
    <property type="entry name" value="CABNDNGRPT"/>
</dbReference>
<evidence type="ECO:0000313" key="3">
    <source>
        <dbReference type="EMBL" id="GET39323.1"/>
    </source>
</evidence>
<dbReference type="PANTHER" id="PTHR42834:SF1">
    <property type="entry name" value="ENDONUCLEASE_EXONUCLEASE_PHOSPHATASE FAMILY PROTEIN (AFU_ORTHOLOGUE AFUA_3G09210)"/>
    <property type="match status" value="1"/>
</dbReference>
<feature type="region of interest" description="Disordered" evidence="1">
    <location>
        <begin position="1072"/>
        <end position="1110"/>
    </location>
</feature>
<gene>
    <name evidence="3" type="ORF">MiSe_40870</name>
</gene>
<dbReference type="Gene3D" id="3.60.10.10">
    <property type="entry name" value="Endonuclease/exonuclease/phosphatase"/>
    <property type="match status" value="1"/>
</dbReference>
<dbReference type="Gene3D" id="2.150.10.10">
    <property type="entry name" value="Serralysin-like metalloprotease, C-terminal"/>
    <property type="match status" value="1"/>
</dbReference>
<dbReference type="PANTHER" id="PTHR42834">
    <property type="entry name" value="ENDONUCLEASE/EXONUCLEASE/PHOSPHATASE FAMILY PROTEIN (AFU_ORTHOLOGUE AFUA_3G09210)"/>
    <property type="match status" value="1"/>
</dbReference>
<dbReference type="Proteomes" id="UP001050975">
    <property type="component" value="Unassembled WGS sequence"/>
</dbReference>
<dbReference type="Pfam" id="PF03372">
    <property type="entry name" value="Exo_endo_phos"/>
    <property type="match status" value="1"/>
</dbReference>
<dbReference type="EMBL" id="BLAY01000063">
    <property type="protein sequence ID" value="GET39323.1"/>
    <property type="molecule type" value="Genomic_DNA"/>
</dbReference>
<dbReference type="AlphaFoldDB" id="A0AAV3XA62"/>
<dbReference type="InterPro" id="IPR011049">
    <property type="entry name" value="Serralysin-like_metalloprot_C"/>
</dbReference>
<dbReference type="InterPro" id="IPR036691">
    <property type="entry name" value="Endo/exonu/phosph_ase_sf"/>
</dbReference>
<keyword evidence="4" id="KW-1185">Reference proteome</keyword>
<dbReference type="Pfam" id="PF00353">
    <property type="entry name" value="HemolysinCabind"/>
    <property type="match status" value="3"/>
</dbReference>
<organism evidence="3 4">
    <name type="scientific">Microseira wollei NIES-4236</name>
    <dbReference type="NCBI Taxonomy" id="2530354"/>
    <lineage>
        <taxon>Bacteria</taxon>
        <taxon>Bacillati</taxon>
        <taxon>Cyanobacteriota</taxon>
        <taxon>Cyanophyceae</taxon>
        <taxon>Oscillatoriophycideae</taxon>
        <taxon>Aerosakkonematales</taxon>
        <taxon>Aerosakkonemataceae</taxon>
        <taxon>Microseira</taxon>
    </lineage>
</organism>
<evidence type="ECO:0000313" key="4">
    <source>
        <dbReference type="Proteomes" id="UP001050975"/>
    </source>
</evidence>
<accession>A0AAV3XA62</accession>
<feature type="region of interest" description="Disordered" evidence="1">
    <location>
        <begin position="716"/>
        <end position="749"/>
    </location>
</feature>
<dbReference type="RefSeq" id="WP_226584589.1">
    <property type="nucleotide sequence ID" value="NZ_BLAY01000063.1"/>
</dbReference>
<comment type="caution">
    <text evidence="3">The sequence shown here is derived from an EMBL/GenBank/DDBJ whole genome shotgun (WGS) entry which is preliminary data.</text>
</comment>
<reference evidence="3" key="1">
    <citation type="submission" date="2019-10" db="EMBL/GenBank/DDBJ databases">
        <title>Draft genome sequece of Microseira wollei NIES-4236.</title>
        <authorList>
            <person name="Yamaguchi H."/>
            <person name="Suzuki S."/>
            <person name="Kawachi M."/>
        </authorList>
    </citation>
    <scope>NUCLEOTIDE SEQUENCE</scope>
    <source>
        <strain evidence="3">NIES-4236</strain>
    </source>
</reference>
<dbReference type="InterPro" id="IPR001343">
    <property type="entry name" value="Hemolysn_Ca-bd"/>
</dbReference>
<feature type="compositionally biased region" description="Low complexity" evidence="1">
    <location>
        <begin position="719"/>
        <end position="733"/>
    </location>
</feature>
<evidence type="ECO:0000256" key="1">
    <source>
        <dbReference type="SAM" id="MobiDB-lite"/>
    </source>
</evidence>
<feature type="domain" description="Endonuclease/exonuclease/phosphatase" evidence="2">
    <location>
        <begin position="610"/>
        <end position="902"/>
    </location>
</feature>
<feature type="compositionally biased region" description="Low complexity" evidence="1">
    <location>
        <begin position="1080"/>
        <end position="1093"/>
    </location>
</feature>
<evidence type="ECO:0000259" key="2">
    <source>
        <dbReference type="Pfam" id="PF03372"/>
    </source>
</evidence>
<dbReference type="GO" id="GO:0005509">
    <property type="term" value="F:calcium ion binding"/>
    <property type="evidence" value="ECO:0007669"/>
    <property type="project" value="InterPro"/>
</dbReference>
<proteinExistence type="predicted"/>
<protein>
    <submittedName>
        <fullName evidence="3">5'-nucleotidase/2',3'-cyclic phosphodiesterase</fullName>
    </submittedName>
</protein>
<name>A0AAV3XA62_9CYAN</name>
<dbReference type="SUPFAM" id="SSF56219">
    <property type="entry name" value="DNase I-like"/>
    <property type="match status" value="1"/>
</dbReference>
<dbReference type="GO" id="GO:0003824">
    <property type="term" value="F:catalytic activity"/>
    <property type="evidence" value="ECO:0007669"/>
    <property type="project" value="InterPro"/>
</dbReference>
<sequence>MPAINLSNPYSQEFNLLGNSGTSNPWIDDSTIGGWYANRTTYAAGTGSSNTGALYSFGSVSSDRGLGSVVSGGTGTVLWGVRFVNNTANTISSLNIGYVGEQWRTAGSVTTSPSVAQKLDFQYQIGASSLTSGTWIDFAPLDFTSPTFGTTSPSALDGNAAANRRNLSASLSGLSIAPGQEIWLRWSDSNDANNDHGLAIDDFSISAGFAIPAGITITQSGGSTDVNEQGETSDTYTIALNTVPAGAVNMAIASDAQTLISSDGVTFSNSINLSFTDTTPQTITVKAVNDTAIESSPHTGVITHTITSSADSAYSNTLTPIPNLSVNITDNDTAPAIRIRDIQGTAHRSPLEGQTVSNVGGIVTALRSNGFYLQDPNPDNNDATAEGIFVFTASAPTVSVGDSVRVNGKVSEFRPGGTGGINNLTITQITNPTIEKLSSGNPLPAVTIIGINGRPIPNQIIDNDAVGGTVENPATLFDPAQDGIDFYESLEGMLVGVNNAVVVGPTNDFGEIPVLADNGVNAGERTARGGIRIQPGDFNPERIIIDDAIVSHPPQVNVGDTFNNLITGVIDYSFGNFKLLNTAPLPTVTSGGLTPETTALIGTQDQLTVATFNVENLDPSDGSVKFNRLASAIVNNLKSPDVISLEEIQDNNGATNDSVVDASVTYQTLINAIATAGGPTYEYRQINPVDDQDGGEPGGNIRVGFLFNPNRVSFVDRPSGTSTSSTTVNNVGGDPQLSASPGRIDPTNSAFNASRKPLVGEFLFNGNRVFVIGNHFNSKGGDQPLFGRFQPPTLTSEAQRNQQATIVKDFVQSILAVDPNANVIVAGDLNDFECSNPLNILKSAGLNNPSETLPVNDRYTYNFDGNSQTLDYILSSQNLLNRLDGFDVVHINSEFADQVSDHDPLVARFNLPILINGTPNADNLVGTNRNEIINGQGGNDFISGQGGNDSINGGAGNNDRMFGGDGNDTIADPDGILGAHGGTGNDTINVTFAPTWDNNTNPNDAPRSDGKITGGYGNDDITVTMNDSRFFINLKGDEPVNQISNDPREGNDVITLLGSYGNSVVDLGGGNDRFNGGNGSDNVSGSGGDDIINGGAGGERISGDAGNDTLTGGTGSDRFVLATGKGTDLIADFTDNEDRIELSAGLSFAQIGVTQGTGVNASDTLIKLMANNELLAILSGVNSSNITAADFVSV</sequence>
<dbReference type="InterPro" id="IPR005135">
    <property type="entry name" value="Endo/exonuclease/phosphatase"/>
</dbReference>
<dbReference type="CDD" id="cd04486">
    <property type="entry name" value="YhcR_OBF_like"/>
    <property type="match status" value="1"/>
</dbReference>